<dbReference type="GO" id="GO:0006303">
    <property type="term" value="P:double-strand break repair via nonhomologous end joining"/>
    <property type="evidence" value="ECO:0007669"/>
    <property type="project" value="TreeGrafter"/>
</dbReference>
<evidence type="ECO:0000256" key="7">
    <source>
        <dbReference type="SAM" id="MobiDB-lite"/>
    </source>
</evidence>
<dbReference type="GO" id="GO:0005958">
    <property type="term" value="C:DNA-dependent protein kinase-DNA ligase 4 complex"/>
    <property type="evidence" value="ECO:0007669"/>
    <property type="project" value="TreeGrafter"/>
</dbReference>
<evidence type="ECO:0000256" key="3">
    <source>
        <dbReference type="ARBA" id="ARBA00023172"/>
    </source>
</evidence>
<reference evidence="10" key="1">
    <citation type="journal article" date="2023" name="Science">
        <title>Genome structures resolve the early diversification of teleost fishes.</title>
        <authorList>
            <person name="Parey E."/>
            <person name="Louis A."/>
            <person name="Montfort J."/>
            <person name="Bouchez O."/>
            <person name="Roques C."/>
            <person name="Iampietro C."/>
            <person name="Lluch J."/>
            <person name="Castinel A."/>
            <person name="Donnadieu C."/>
            <person name="Desvignes T."/>
            <person name="Floi Bucao C."/>
            <person name="Jouanno E."/>
            <person name="Wen M."/>
            <person name="Mejri S."/>
            <person name="Dirks R."/>
            <person name="Jansen H."/>
            <person name="Henkel C."/>
            <person name="Chen W.J."/>
            <person name="Zahm M."/>
            <person name="Cabau C."/>
            <person name="Klopp C."/>
            <person name="Thompson A.W."/>
            <person name="Robinson-Rechavi M."/>
            <person name="Braasch I."/>
            <person name="Lecointre G."/>
            <person name="Bobe J."/>
            <person name="Postlethwait J.H."/>
            <person name="Berthelot C."/>
            <person name="Roest Crollius H."/>
            <person name="Guiguen Y."/>
        </authorList>
    </citation>
    <scope>NUCLEOTIDE SEQUENCE</scope>
    <source>
        <strain evidence="10">WJC10195</strain>
    </source>
</reference>
<dbReference type="GO" id="GO:0003677">
    <property type="term" value="F:DNA binding"/>
    <property type="evidence" value="ECO:0007669"/>
    <property type="project" value="InterPro"/>
</dbReference>
<feature type="region of interest" description="Disordered" evidence="7">
    <location>
        <begin position="154"/>
        <end position="233"/>
    </location>
</feature>
<keyword evidence="3" id="KW-0233">DNA recombination</keyword>
<dbReference type="SUPFAM" id="SSF50809">
    <property type="entry name" value="XRCC4, N-terminal domain"/>
    <property type="match status" value="1"/>
</dbReference>
<evidence type="ECO:0000256" key="2">
    <source>
        <dbReference type="ARBA" id="ARBA00022763"/>
    </source>
</evidence>
<evidence type="ECO:0000256" key="4">
    <source>
        <dbReference type="ARBA" id="ARBA00023204"/>
    </source>
</evidence>
<keyword evidence="4" id="KW-0234">DNA repair</keyword>
<name>A0A9Q1EIQ7_SYNKA</name>
<comment type="similarity">
    <text evidence="6">Belongs to the XRCC4-XLF family. XRCC4 subfamily.</text>
</comment>
<dbReference type="GO" id="GO:0010165">
    <property type="term" value="P:response to X-ray"/>
    <property type="evidence" value="ECO:0007669"/>
    <property type="project" value="TreeGrafter"/>
</dbReference>
<protein>
    <submittedName>
        <fullName evidence="10">Uncharacterized protein</fullName>
    </submittedName>
</protein>
<dbReference type="AlphaFoldDB" id="A0A9Q1EIQ7"/>
<dbReference type="Pfam" id="PF21924">
    <property type="entry name" value="XRCC4_CC"/>
    <property type="match status" value="1"/>
</dbReference>
<organism evidence="10 11">
    <name type="scientific">Synaphobranchus kaupii</name>
    <name type="common">Kaup's arrowtooth eel</name>
    <dbReference type="NCBI Taxonomy" id="118154"/>
    <lineage>
        <taxon>Eukaryota</taxon>
        <taxon>Metazoa</taxon>
        <taxon>Chordata</taxon>
        <taxon>Craniata</taxon>
        <taxon>Vertebrata</taxon>
        <taxon>Euteleostomi</taxon>
        <taxon>Actinopterygii</taxon>
        <taxon>Neopterygii</taxon>
        <taxon>Teleostei</taxon>
        <taxon>Anguilliformes</taxon>
        <taxon>Synaphobranchidae</taxon>
        <taxon>Synaphobranchus</taxon>
    </lineage>
</organism>
<dbReference type="InterPro" id="IPR014751">
    <property type="entry name" value="XRCC4-like_C"/>
</dbReference>
<feature type="region of interest" description="Disordered" evidence="7">
    <location>
        <begin position="239"/>
        <end position="258"/>
    </location>
</feature>
<evidence type="ECO:0000256" key="5">
    <source>
        <dbReference type="ARBA" id="ARBA00023242"/>
    </source>
</evidence>
<evidence type="ECO:0000256" key="6">
    <source>
        <dbReference type="ARBA" id="ARBA00025728"/>
    </source>
</evidence>
<feature type="domain" description="XRCC4 coiled-coil" evidence="9">
    <location>
        <begin position="123"/>
        <end position="167"/>
    </location>
</feature>
<evidence type="ECO:0000259" key="9">
    <source>
        <dbReference type="Pfam" id="PF21924"/>
    </source>
</evidence>
<dbReference type="Gene3D" id="1.20.5.370">
    <property type="match status" value="1"/>
</dbReference>
<dbReference type="InterPro" id="IPR038051">
    <property type="entry name" value="XRCC4-like_N_sf"/>
</dbReference>
<dbReference type="CDD" id="cd22283">
    <property type="entry name" value="HD_XRCC4_N"/>
    <property type="match status" value="1"/>
</dbReference>
<feature type="compositionally biased region" description="Basic and acidic residues" evidence="7">
    <location>
        <begin position="154"/>
        <end position="164"/>
    </location>
</feature>
<evidence type="ECO:0000256" key="1">
    <source>
        <dbReference type="ARBA" id="ARBA00004123"/>
    </source>
</evidence>
<dbReference type="GO" id="GO:0033152">
    <property type="term" value="P:immunoglobulin V(D)J recombination"/>
    <property type="evidence" value="ECO:0007669"/>
    <property type="project" value="TreeGrafter"/>
</dbReference>
<dbReference type="PANTHER" id="PTHR28559">
    <property type="entry name" value="DNA REPAIR PROTEIN XRCC4"/>
    <property type="match status" value="1"/>
</dbReference>
<evidence type="ECO:0000259" key="8">
    <source>
        <dbReference type="Pfam" id="PF06632"/>
    </source>
</evidence>
<dbReference type="EMBL" id="JAINUF010000017">
    <property type="protein sequence ID" value="KAJ8339574.1"/>
    <property type="molecule type" value="Genomic_DNA"/>
</dbReference>
<accession>A0A9Q1EIQ7</accession>
<dbReference type="Proteomes" id="UP001152622">
    <property type="component" value="Chromosome 17"/>
</dbReference>
<dbReference type="InterPro" id="IPR009089">
    <property type="entry name" value="XRCC4_N_sf"/>
</dbReference>
<keyword evidence="11" id="KW-1185">Reference proteome</keyword>
<dbReference type="InterPro" id="IPR010585">
    <property type="entry name" value="DNA_repair_prot_XRCC4"/>
</dbReference>
<dbReference type="SUPFAM" id="SSF58022">
    <property type="entry name" value="XRCC4, C-terminal oligomerization domain"/>
    <property type="match status" value="1"/>
</dbReference>
<dbReference type="Pfam" id="PF06632">
    <property type="entry name" value="XRCC4"/>
    <property type="match status" value="1"/>
</dbReference>
<feature type="domain" description="XRCC4 N-terminal" evidence="8">
    <location>
        <begin position="17"/>
        <end position="118"/>
    </location>
</feature>
<keyword evidence="5" id="KW-0539">Nucleus</keyword>
<dbReference type="GO" id="GO:0032807">
    <property type="term" value="C:DNA ligase IV complex"/>
    <property type="evidence" value="ECO:0007669"/>
    <property type="project" value="TreeGrafter"/>
</dbReference>
<dbReference type="InterPro" id="IPR053962">
    <property type="entry name" value="XRCC4_CC"/>
</dbReference>
<gene>
    <name evidence="10" type="ORF">SKAU_G00363600</name>
</gene>
<dbReference type="PANTHER" id="PTHR28559:SF1">
    <property type="entry name" value="DNA REPAIR PROTEIN XRCC4"/>
    <property type="match status" value="1"/>
</dbReference>
<comment type="subcellular location">
    <subcellularLocation>
        <location evidence="1">Nucleus</location>
    </subcellularLocation>
</comment>
<dbReference type="InterPro" id="IPR053961">
    <property type="entry name" value="XRCC4_N"/>
</dbReference>
<dbReference type="Gene3D" id="2.170.210.10">
    <property type="entry name" value="DNA double-strand break repair and VJ recombination XRCC4, N-terminal"/>
    <property type="match status" value="1"/>
</dbReference>
<evidence type="ECO:0000313" key="11">
    <source>
        <dbReference type="Proteomes" id="UP001152622"/>
    </source>
</evidence>
<keyword evidence="2" id="KW-0227">DNA damage</keyword>
<sequence length="294" mass="32192">MSVSVREISVSSKPGRTFFLKVHWTEGLGAGFTVVLCDGVSAWDGKVSEGDVIRESEEMEMQMEKYVQDLQLVLTEEGQHAEGYVFHLSPDSARSSVLHLSYEKVQKDISFRLGSVELRPVAEPSEMIKELISHGLERRGHLRASNLHLQEENQRLKQEQDHMTGRVGCPLGRTPPRSDRPPTPPGAYEAPRASAGLSSPAFCLPPSPRRRSTRIPSPPLASWTPSRPRIDGDVIARFPTRDPRLAPPKNSQSGSCLKRGEGSGCLLRVFISPVSGQAALQKPGESDSGVARLG</sequence>
<evidence type="ECO:0000313" key="10">
    <source>
        <dbReference type="EMBL" id="KAJ8339574.1"/>
    </source>
</evidence>
<comment type="caution">
    <text evidence="10">The sequence shown here is derived from an EMBL/GenBank/DDBJ whole genome shotgun (WGS) entry which is preliminary data.</text>
</comment>
<dbReference type="OrthoDB" id="8064436at2759"/>
<proteinExistence type="inferred from homology"/>